<organism evidence="2 3">
    <name type="scientific">Aeoliella mucimassa</name>
    <dbReference type="NCBI Taxonomy" id="2527972"/>
    <lineage>
        <taxon>Bacteria</taxon>
        <taxon>Pseudomonadati</taxon>
        <taxon>Planctomycetota</taxon>
        <taxon>Planctomycetia</taxon>
        <taxon>Pirellulales</taxon>
        <taxon>Lacipirellulaceae</taxon>
        <taxon>Aeoliella</taxon>
    </lineage>
</organism>
<dbReference type="KEGG" id="amuc:Pan181_00760"/>
<dbReference type="SUPFAM" id="SSF52266">
    <property type="entry name" value="SGNH hydrolase"/>
    <property type="match status" value="1"/>
</dbReference>
<evidence type="ECO:0000259" key="1">
    <source>
        <dbReference type="Pfam" id="PF13472"/>
    </source>
</evidence>
<dbReference type="InterPro" id="IPR036514">
    <property type="entry name" value="SGNH_hydro_sf"/>
</dbReference>
<dbReference type="InterPro" id="IPR002105">
    <property type="entry name" value="Dockerin_1_rpt"/>
</dbReference>
<dbReference type="GO" id="GO:0006508">
    <property type="term" value="P:proteolysis"/>
    <property type="evidence" value="ECO:0007669"/>
    <property type="project" value="UniProtKB-KW"/>
</dbReference>
<keyword evidence="3" id="KW-1185">Reference proteome</keyword>
<dbReference type="InterPro" id="IPR036439">
    <property type="entry name" value="Dockerin_dom_sf"/>
</dbReference>
<dbReference type="EMBL" id="CP036278">
    <property type="protein sequence ID" value="QDU53898.1"/>
    <property type="molecule type" value="Genomic_DNA"/>
</dbReference>
<evidence type="ECO:0000313" key="2">
    <source>
        <dbReference type="EMBL" id="QDU53898.1"/>
    </source>
</evidence>
<dbReference type="PANTHER" id="PTHR30383:SF5">
    <property type="entry name" value="SGNH HYDROLASE-TYPE ESTERASE DOMAIN-CONTAINING PROTEIN"/>
    <property type="match status" value="1"/>
</dbReference>
<dbReference type="Pfam" id="PF13472">
    <property type="entry name" value="Lipase_GDSL_2"/>
    <property type="match status" value="1"/>
</dbReference>
<keyword evidence="2" id="KW-0378">Hydrolase</keyword>
<dbReference type="OrthoDB" id="8233337at2"/>
<dbReference type="InterPro" id="IPR013830">
    <property type="entry name" value="SGNH_hydro"/>
</dbReference>
<keyword evidence="2" id="KW-0645">Protease</keyword>
<protein>
    <submittedName>
        <fullName evidence="2">Multifunctional acyl-CoA thioesterase I and protease I and lysophospholipase L1</fullName>
    </submittedName>
</protein>
<dbReference type="GO" id="GO:0004622">
    <property type="term" value="F:phosphatidylcholine lysophospholipase activity"/>
    <property type="evidence" value="ECO:0007669"/>
    <property type="project" value="TreeGrafter"/>
</dbReference>
<reference evidence="2 3" key="1">
    <citation type="submission" date="2019-02" db="EMBL/GenBank/DDBJ databases">
        <title>Deep-cultivation of Planctomycetes and their phenomic and genomic characterization uncovers novel biology.</title>
        <authorList>
            <person name="Wiegand S."/>
            <person name="Jogler M."/>
            <person name="Boedeker C."/>
            <person name="Pinto D."/>
            <person name="Vollmers J."/>
            <person name="Rivas-Marin E."/>
            <person name="Kohn T."/>
            <person name="Peeters S.H."/>
            <person name="Heuer A."/>
            <person name="Rast P."/>
            <person name="Oberbeckmann S."/>
            <person name="Bunk B."/>
            <person name="Jeske O."/>
            <person name="Meyerdierks A."/>
            <person name="Storesund J.E."/>
            <person name="Kallscheuer N."/>
            <person name="Luecker S."/>
            <person name="Lage O.M."/>
            <person name="Pohl T."/>
            <person name="Merkel B.J."/>
            <person name="Hornburger P."/>
            <person name="Mueller R.-W."/>
            <person name="Bruemmer F."/>
            <person name="Labrenz M."/>
            <person name="Spormann A.M."/>
            <person name="Op den Camp H."/>
            <person name="Overmann J."/>
            <person name="Amann R."/>
            <person name="Jetten M.S.M."/>
            <person name="Mascher T."/>
            <person name="Medema M.H."/>
            <person name="Devos D.P."/>
            <person name="Kaster A.-K."/>
            <person name="Ovreas L."/>
            <person name="Rohde M."/>
            <person name="Galperin M.Y."/>
            <person name="Jogler C."/>
        </authorList>
    </citation>
    <scope>NUCLEOTIDE SEQUENCE [LARGE SCALE GENOMIC DNA]</scope>
    <source>
        <strain evidence="2 3">Pan181</strain>
    </source>
</reference>
<name>A0A518AGP5_9BACT</name>
<dbReference type="InterPro" id="IPR018247">
    <property type="entry name" value="EF_Hand_1_Ca_BS"/>
</dbReference>
<gene>
    <name evidence="2" type="ORF">Pan181_00760</name>
</gene>
<dbReference type="Pfam" id="PF00404">
    <property type="entry name" value="Dockerin_1"/>
    <property type="match status" value="1"/>
</dbReference>
<dbReference type="Gene3D" id="1.10.1330.10">
    <property type="entry name" value="Dockerin domain"/>
    <property type="match status" value="1"/>
</dbReference>
<dbReference type="GO" id="GO:0000272">
    <property type="term" value="P:polysaccharide catabolic process"/>
    <property type="evidence" value="ECO:0007669"/>
    <property type="project" value="InterPro"/>
</dbReference>
<dbReference type="Proteomes" id="UP000315750">
    <property type="component" value="Chromosome"/>
</dbReference>
<sequence>MLSLRDVARLASCAGRAIGLLTLSIFLVPPQAGAQSSPPAGLPVKSALIQQLDAEQPQTIVVYGTSLTAGGAWVHQLSTRLNARYPDQITWVNAAMSGKASASGVANLDDRVLSKQPDAVFIEFGMNDAFAVYPEGNIDQGITVDQARANLEQMITRIEQQNPDAQVILQTMNPSWDAANGNQSGTKRPQLPDYYQMYREVAAERELLLIDNHVVWLTLQKNQPEEFAARVSDGTHPDSNGYQRFVTPAILHGLGADNALTLLVDVQSGRAVLHNQSATPLEFIGYTLSSPEAALSTSWTSLADQQCEGWHEASPSTKFLSELNPTESLSLASDATIDLGTAWNPSGALDLSFAYQTPDGVQHEGLVVYTTSVETMVRVAGDYNGDGQVNLADYTVWRDLLGASVAPGTAADGNRNGVIDSGDYLAWKACFRRQPSRTGRRTPATIDSVPEPATIALAMAATAMLPTRLLW</sequence>
<dbReference type="CDD" id="cd14256">
    <property type="entry name" value="Dockerin_I"/>
    <property type="match status" value="1"/>
</dbReference>
<proteinExistence type="predicted"/>
<dbReference type="PROSITE" id="PS00018">
    <property type="entry name" value="EF_HAND_1"/>
    <property type="match status" value="1"/>
</dbReference>
<feature type="domain" description="SGNH hydrolase-type esterase" evidence="1">
    <location>
        <begin position="63"/>
        <end position="244"/>
    </location>
</feature>
<dbReference type="GO" id="GO:0004553">
    <property type="term" value="F:hydrolase activity, hydrolyzing O-glycosyl compounds"/>
    <property type="evidence" value="ECO:0007669"/>
    <property type="project" value="InterPro"/>
</dbReference>
<dbReference type="InterPro" id="IPR051532">
    <property type="entry name" value="Ester_Hydrolysis_Enzymes"/>
</dbReference>
<accession>A0A518AGP5</accession>
<dbReference type="AlphaFoldDB" id="A0A518AGP5"/>
<dbReference type="SUPFAM" id="SSF63446">
    <property type="entry name" value="Type I dockerin domain"/>
    <property type="match status" value="1"/>
</dbReference>
<dbReference type="Gene3D" id="3.40.50.1110">
    <property type="entry name" value="SGNH hydrolase"/>
    <property type="match status" value="1"/>
</dbReference>
<dbReference type="RefSeq" id="WP_145244942.1">
    <property type="nucleotide sequence ID" value="NZ_CP036278.1"/>
</dbReference>
<dbReference type="PANTHER" id="PTHR30383">
    <property type="entry name" value="THIOESTERASE 1/PROTEASE 1/LYSOPHOSPHOLIPASE L1"/>
    <property type="match status" value="1"/>
</dbReference>
<dbReference type="GO" id="GO:0008233">
    <property type="term" value="F:peptidase activity"/>
    <property type="evidence" value="ECO:0007669"/>
    <property type="project" value="UniProtKB-KW"/>
</dbReference>
<evidence type="ECO:0000313" key="3">
    <source>
        <dbReference type="Proteomes" id="UP000315750"/>
    </source>
</evidence>